<evidence type="ECO:0000313" key="4">
    <source>
        <dbReference type="Proteomes" id="UP001198200"/>
    </source>
</evidence>
<feature type="domain" description="DUF5717" evidence="2">
    <location>
        <begin position="1"/>
        <end position="878"/>
    </location>
</feature>
<dbReference type="Pfam" id="PF18984">
    <property type="entry name" value="DUF5717_N"/>
    <property type="match status" value="1"/>
</dbReference>
<dbReference type="Proteomes" id="UP001198200">
    <property type="component" value="Unassembled WGS sequence"/>
</dbReference>
<dbReference type="EMBL" id="JAJEQN010000008">
    <property type="protein sequence ID" value="MCC2220927.1"/>
    <property type="molecule type" value="Genomic_DNA"/>
</dbReference>
<name>A0AAE3E2J8_9FIRM</name>
<dbReference type="AlphaFoldDB" id="A0AAE3E2J8"/>
<evidence type="ECO:0000259" key="2">
    <source>
        <dbReference type="Pfam" id="PF18984"/>
    </source>
</evidence>
<comment type="caution">
    <text evidence="3">The sequence shown here is derived from an EMBL/GenBank/DDBJ whole genome shotgun (WGS) entry which is preliminary data.</text>
</comment>
<protein>
    <submittedName>
        <fullName evidence="3">DUF5717 family protein</fullName>
    </submittedName>
</protein>
<dbReference type="InterPro" id="IPR043774">
    <property type="entry name" value="DUF5717_C"/>
</dbReference>
<proteinExistence type="predicted"/>
<evidence type="ECO:0000259" key="1">
    <source>
        <dbReference type="Pfam" id="PF18983"/>
    </source>
</evidence>
<dbReference type="RefSeq" id="WP_308731354.1">
    <property type="nucleotide sequence ID" value="NZ_JAJEQN010000008.1"/>
</dbReference>
<keyword evidence="4" id="KW-1185">Reference proteome</keyword>
<sequence length="1184" mass="136443">MKERIEQLAAGEVLVKKPELDFSPAYLEGRVEAGTVQNKELVIRVRNRVPFKGFFYSTNERVKIETKQAAGQSAAVLFEINTIDLKSGDEITGAVVVVGNAGEQKIEYHYSVGEASGQKAMPHTLTEFGAFYLENPSQARHLFVSDKFKELDFMKDQVQRTALYEGLLEGSSEHQALEAFAVAMELKKPVQLTVQAKTLSFTEEELPQDGIELVVTASTWGWFAAQIKTDVPWLIFPQKKITSRDFSNQQGVLTAFADVAKMHNGRNTAHVQIETPMQTLEVCIQVNRDYKGKNTKNALRSDGRPPKAVVRYLYHLLLAYLNESHEETEIFSQMDQCLEENMKKYPASSGLFLYRVWLLAKQERIDEAKKLLAWYSSNLTRISTKRQQEEYLMTLYLQWELTKKEHDKKEAASAALELQKQTDSLVASLVWLMTERDLSDAEKLRQCERLYRIYGAKPIIYAYAAKICRENPDEIRRTGEFWIQLLSYMLRYSCLTAALAKQYLTLPLAGIENAQLLYHVMKRMYRSCKDNQVLTLICSALIRMGKTSPAYAYWFELGIAQEINLTGLNDAFMTSICDQILDRELPNSILLYYSFKNDLDNHTRLNLYTYILEHFPKESDMYQAYEPQMDEFAIRQLLDGRINAKLVPLYDNWLSPSLIDEHLGHVLITLLFSKQITTTLSYAKKVVVHYAQLRPEQSARINGGEVCIPVYANDAAILFEDAYGNRYADPDMKTVLLMYREELAAVCRQKVPEQLMLMIKESDDFYTKPFANQENLQLAKQLLEKAEVTRSFKHVLTERMVEYCYFHEEQTRELDAWLVSLNPGELTKKTRVYLIELCILRGYSKEAFEYVSAYGSDGISPDLLLKMTVRRITETLYEYSETLITLCVRLLQAEQVHETLLRYLCMHYVGPTQDMYNLLCAAYDAKADSKDLAARVVTQMLFTGKIDHLEEAYEISKKSHCVSGKLDRAVLVVRCHESLMKESVLSQEMQDTLEQLLIEQQDLPEVFSLAILQQYSRQKELSEKSRHLCEQLLYAYCAKGIYMKCFHGLKDIIELPHQMEGRIIVQWNGIPDCHVWLRGELIPRGKKVTYEMQEIYPGIYTAGVFLFPDEMVQISVRCGDGDEEKEVKEVLLDPSSCYCREGSIYGEIQKLIELERKENYDQWKAECAKAIRNREAAKELYVLL</sequence>
<dbReference type="Pfam" id="PF18983">
    <property type="entry name" value="DUF5717"/>
    <property type="match status" value="1"/>
</dbReference>
<reference evidence="3 4" key="1">
    <citation type="submission" date="2021-10" db="EMBL/GenBank/DDBJ databases">
        <title>Anaerobic single-cell dispensing facilitates the cultivation of human gut bacteria.</title>
        <authorList>
            <person name="Afrizal A."/>
        </authorList>
    </citation>
    <scope>NUCLEOTIDE SEQUENCE [LARGE SCALE GENOMIC DNA]</scope>
    <source>
        <strain evidence="3 4">CLA-AA-H224</strain>
    </source>
</reference>
<organism evidence="3 4">
    <name type="scientific">Anthropogastromicrobium aceti</name>
    <dbReference type="NCBI Taxonomy" id="2981768"/>
    <lineage>
        <taxon>Bacteria</taxon>
        <taxon>Bacillati</taxon>
        <taxon>Bacillota</taxon>
        <taxon>Clostridia</taxon>
        <taxon>Lachnospirales</taxon>
        <taxon>Lachnospiraceae</taxon>
        <taxon>Anthropogastromicrobium</taxon>
    </lineage>
</organism>
<feature type="domain" description="DUF5717" evidence="1">
    <location>
        <begin position="881"/>
        <end position="1180"/>
    </location>
</feature>
<accession>A0AAE3E2J8</accession>
<dbReference type="InterPro" id="IPR043775">
    <property type="entry name" value="DUF5717_N"/>
</dbReference>
<gene>
    <name evidence="3" type="ORF">LKD48_04595</name>
</gene>
<evidence type="ECO:0000313" key="3">
    <source>
        <dbReference type="EMBL" id="MCC2220927.1"/>
    </source>
</evidence>